<keyword evidence="1" id="KW-0812">Transmembrane</keyword>
<dbReference type="AlphaFoldDB" id="H9BWF4"/>
<accession>H9BWF4</accession>
<organism evidence="3">
    <name type="scientific">uncultured bacterium W5-77b</name>
    <dbReference type="NCBI Taxonomy" id="1131000"/>
    <lineage>
        <taxon>Bacteria</taxon>
        <taxon>environmental samples</taxon>
    </lineage>
</organism>
<protein>
    <recommendedName>
        <fullName evidence="2">GYF domain-containing protein</fullName>
    </recommendedName>
</protein>
<evidence type="ECO:0000259" key="2">
    <source>
        <dbReference type="Pfam" id="PF14237"/>
    </source>
</evidence>
<name>H9BWF4_9BACT</name>
<feature type="domain" description="GYF" evidence="2">
    <location>
        <begin position="92"/>
        <end position="142"/>
    </location>
</feature>
<sequence length="148" mass="16588">MLITIIFGLLMGSVTAYFASKRGRTPSLWFAIGVLFGMLGLLALFILPNFAEDKEKSATMAAKDGDAIEVEGKISSLDTTLTADEEIISQNWFYLDDKHKQHDAVSLEALKKIWKEGEISEFTFVWAEGMAQWQKIQDISQLKIHLSS</sequence>
<reference evidence="3" key="1">
    <citation type="submission" date="2011-11" db="EMBL/GenBank/DDBJ databases">
        <title>Construction and analysis of a metagenome of deep-sea sediment.</title>
        <authorList>
            <person name="Huo Y.-Y."/>
            <person name="Cheng H."/>
            <person name="Wu M."/>
        </authorList>
    </citation>
    <scope>NUCLEOTIDE SEQUENCE</scope>
</reference>
<proteinExistence type="predicted"/>
<keyword evidence="1" id="KW-1133">Transmembrane helix</keyword>
<keyword evidence="1" id="KW-0472">Membrane</keyword>
<evidence type="ECO:0000313" key="3">
    <source>
        <dbReference type="EMBL" id="AFD03126.1"/>
    </source>
</evidence>
<feature type="transmembrane region" description="Helical" evidence="1">
    <location>
        <begin position="28"/>
        <end position="47"/>
    </location>
</feature>
<dbReference type="Pfam" id="PF14237">
    <property type="entry name" value="GYF_2"/>
    <property type="match status" value="1"/>
</dbReference>
<dbReference type="InterPro" id="IPR025640">
    <property type="entry name" value="GYF_2"/>
</dbReference>
<evidence type="ECO:0000256" key="1">
    <source>
        <dbReference type="SAM" id="Phobius"/>
    </source>
</evidence>
<dbReference type="EMBL" id="JQ085816">
    <property type="protein sequence ID" value="AFD03126.1"/>
    <property type="molecule type" value="Genomic_DNA"/>
</dbReference>